<keyword evidence="2" id="KW-1185">Reference proteome</keyword>
<accession>A0ABV7BZJ2</accession>
<organism evidence="1 2">
    <name type="scientific">Falsiroseomonas tokyonensis</name>
    <dbReference type="NCBI Taxonomy" id="430521"/>
    <lineage>
        <taxon>Bacteria</taxon>
        <taxon>Pseudomonadati</taxon>
        <taxon>Pseudomonadota</taxon>
        <taxon>Alphaproteobacteria</taxon>
        <taxon>Acetobacterales</taxon>
        <taxon>Roseomonadaceae</taxon>
        <taxon>Falsiroseomonas</taxon>
    </lineage>
</organism>
<proteinExistence type="predicted"/>
<gene>
    <name evidence="1" type="ORF">ACFOD3_23655</name>
</gene>
<comment type="caution">
    <text evidence="1">The sequence shown here is derived from an EMBL/GenBank/DDBJ whole genome shotgun (WGS) entry which is preliminary data.</text>
</comment>
<sequence>MSQETEAIIASLRAAGLTAMPATPTPSEHHLRIRQVEALERIAMSLAKIAAQVGQGEQTGLEGRVA</sequence>
<reference evidence="2" key="1">
    <citation type="journal article" date="2019" name="Int. J. Syst. Evol. Microbiol.">
        <title>The Global Catalogue of Microorganisms (GCM) 10K type strain sequencing project: providing services to taxonomists for standard genome sequencing and annotation.</title>
        <authorList>
            <consortium name="The Broad Institute Genomics Platform"/>
            <consortium name="The Broad Institute Genome Sequencing Center for Infectious Disease"/>
            <person name="Wu L."/>
            <person name="Ma J."/>
        </authorList>
    </citation>
    <scope>NUCLEOTIDE SEQUENCE [LARGE SCALE GENOMIC DNA]</scope>
    <source>
        <strain evidence="2">CGMCC 1.16855</strain>
    </source>
</reference>
<protein>
    <submittedName>
        <fullName evidence="1">Uncharacterized protein</fullName>
    </submittedName>
</protein>
<dbReference type="EMBL" id="JBHRSB010000008">
    <property type="protein sequence ID" value="MFC3002915.1"/>
    <property type="molecule type" value="Genomic_DNA"/>
</dbReference>
<evidence type="ECO:0000313" key="1">
    <source>
        <dbReference type="EMBL" id="MFC3002915.1"/>
    </source>
</evidence>
<evidence type="ECO:0000313" key="2">
    <source>
        <dbReference type="Proteomes" id="UP001595420"/>
    </source>
</evidence>
<dbReference type="RefSeq" id="WP_216839171.1">
    <property type="nucleotide sequence ID" value="NZ_JAFNJS010000008.1"/>
</dbReference>
<dbReference type="Proteomes" id="UP001595420">
    <property type="component" value="Unassembled WGS sequence"/>
</dbReference>
<name>A0ABV7BZJ2_9PROT</name>